<dbReference type="AlphaFoldDB" id="A0A1I0QIL1"/>
<dbReference type="eggNOG" id="arCOG01158">
    <property type="taxonomic scope" value="Archaea"/>
</dbReference>
<dbReference type="SFLD" id="SFLDS00003">
    <property type="entry name" value="Haloacid_Dehalogenase"/>
    <property type="match status" value="1"/>
</dbReference>
<dbReference type="InterPro" id="IPR004469">
    <property type="entry name" value="PSP"/>
</dbReference>
<dbReference type="InterPro" id="IPR023214">
    <property type="entry name" value="HAD_sf"/>
</dbReference>
<keyword evidence="5" id="KW-0028">Amino-acid biosynthesis</keyword>
<reference evidence="13" key="1">
    <citation type="submission" date="2016-10" db="EMBL/GenBank/DDBJ databases">
        <authorList>
            <person name="Varghese N."/>
        </authorList>
    </citation>
    <scope>NUCLEOTIDE SEQUENCE [LARGE SCALE GENOMIC DNA]</scope>
    <source>
        <strain evidence="13">CGMCC 1.12284</strain>
    </source>
</reference>
<gene>
    <name evidence="12" type="ORF">SAMN05216285_3630</name>
</gene>
<dbReference type="Gene3D" id="3.40.50.1000">
    <property type="entry name" value="HAD superfamily/HAD-like"/>
    <property type="match status" value="1"/>
</dbReference>
<evidence type="ECO:0000256" key="9">
    <source>
        <dbReference type="ARBA" id="ARBA00023299"/>
    </source>
</evidence>
<keyword evidence="8" id="KW-0460">Magnesium</keyword>
<dbReference type="SUPFAM" id="SSF56784">
    <property type="entry name" value="HAD-like"/>
    <property type="match status" value="1"/>
</dbReference>
<protein>
    <recommendedName>
        <fullName evidence="4">phosphoserine phosphatase</fullName>
        <ecNumber evidence="4">3.1.3.3</ecNumber>
    </recommendedName>
    <alternativeName>
        <fullName evidence="10">O-phosphoserine phosphohydrolase</fullName>
    </alternativeName>
</protein>
<dbReference type="NCBIfam" id="TIGR01488">
    <property type="entry name" value="HAD-SF-IB"/>
    <property type="match status" value="1"/>
</dbReference>
<dbReference type="EC" id="3.1.3.3" evidence="4"/>
<name>A0A1I0QIL1_9EURY</name>
<accession>A0A1I0QIL1</accession>
<dbReference type="OrthoDB" id="10041at2157"/>
<feature type="active site" description="Nucleophile" evidence="11">
    <location>
        <position position="7"/>
    </location>
</feature>
<evidence type="ECO:0000256" key="5">
    <source>
        <dbReference type="ARBA" id="ARBA00022605"/>
    </source>
</evidence>
<comment type="cofactor">
    <cofactor evidence="1">
        <name>Mg(2+)</name>
        <dbReference type="ChEBI" id="CHEBI:18420"/>
    </cofactor>
</comment>
<dbReference type="NCBIfam" id="TIGR00338">
    <property type="entry name" value="serB"/>
    <property type="match status" value="1"/>
</dbReference>
<evidence type="ECO:0000256" key="11">
    <source>
        <dbReference type="PIRSR" id="PIRSR604469-1"/>
    </source>
</evidence>
<dbReference type="PANTHER" id="PTHR43344">
    <property type="entry name" value="PHOSPHOSERINE PHOSPHATASE"/>
    <property type="match status" value="1"/>
</dbReference>
<dbReference type="InterPro" id="IPR036412">
    <property type="entry name" value="HAD-like_sf"/>
</dbReference>
<keyword evidence="6" id="KW-0479">Metal-binding</keyword>
<dbReference type="Proteomes" id="UP000183275">
    <property type="component" value="Unassembled WGS sequence"/>
</dbReference>
<dbReference type="PANTHER" id="PTHR43344:SF2">
    <property type="entry name" value="PHOSPHOSERINE PHOSPHATASE"/>
    <property type="match status" value="1"/>
</dbReference>
<evidence type="ECO:0000256" key="4">
    <source>
        <dbReference type="ARBA" id="ARBA00012640"/>
    </source>
</evidence>
<keyword evidence="9" id="KW-0718">Serine biosynthesis</keyword>
<evidence type="ECO:0000256" key="2">
    <source>
        <dbReference type="ARBA" id="ARBA00005135"/>
    </source>
</evidence>
<dbReference type="GO" id="GO:0005737">
    <property type="term" value="C:cytoplasm"/>
    <property type="evidence" value="ECO:0007669"/>
    <property type="project" value="TreeGrafter"/>
</dbReference>
<evidence type="ECO:0000256" key="6">
    <source>
        <dbReference type="ARBA" id="ARBA00022723"/>
    </source>
</evidence>
<dbReference type="UniPathway" id="UPA00135">
    <property type="reaction ID" value="UER00198"/>
</dbReference>
<dbReference type="Pfam" id="PF12710">
    <property type="entry name" value="HAD"/>
    <property type="match status" value="1"/>
</dbReference>
<comment type="pathway">
    <text evidence="2">Amino-acid biosynthesis; L-serine biosynthesis; L-serine from 3-phospho-D-glycerate: step 3/3.</text>
</comment>
<proteinExistence type="inferred from homology"/>
<dbReference type="InterPro" id="IPR050582">
    <property type="entry name" value="HAD-like_SerB"/>
</dbReference>
<comment type="similarity">
    <text evidence="3">Belongs to the HAD-like hydrolase superfamily. SerB family.</text>
</comment>
<dbReference type="SFLD" id="SFLDG01129">
    <property type="entry name" value="C1.5:_HAD__Beta-PGM__Phosphata"/>
    <property type="match status" value="1"/>
</dbReference>
<evidence type="ECO:0000313" key="13">
    <source>
        <dbReference type="Proteomes" id="UP000183275"/>
    </source>
</evidence>
<evidence type="ECO:0000313" key="12">
    <source>
        <dbReference type="EMBL" id="SEW26950.1"/>
    </source>
</evidence>
<evidence type="ECO:0000256" key="7">
    <source>
        <dbReference type="ARBA" id="ARBA00022801"/>
    </source>
</evidence>
<evidence type="ECO:0000256" key="3">
    <source>
        <dbReference type="ARBA" id="ARBA00009184"/>
    </source>
</evidence>
<sequence length="216" mass="22760">MTVVAFDFDGTLSDSEMTVLLGDRRGVAEDMDEITERAMNDEIDYAESLHKRAALLEALPREDAAAAFDEVVLREGAADLIAELNEAGITTAILTGGFERGVAAALEREGVSVDHIVSNRLPMNDDGTELTGEVDGPLIEGTKDDALAALADDVGVDLAETVAVGDGANDLPMLEVAGLAIGFDPKPAVEPHCDVVVTSMAEARETLVEEGHLTDR</sequence>
<dbReference type="EMBL" id="FOIS01000004">
    <property type="protein sequence ID" value="SEW26950.1"/>
    <property type="molecule type" value="Genomic_DNA"/>
</dbReference>
<evidence type="ECO:0000256" key="1">
    <source>
        <dbReference type="ARBA" id="ARBA00001946"/>
    </source>
</evidence>
<dbReference type="RefSeq" id="WP_049989486.1">
    <property type="nucleotide sequence ID" value="NZ_FOIS01000004.1"/>
</dbReference>
<evidence type="ECO:0000256" key="8">
    <source>
        <dbReference type="ARBA" id="ARBA00022842"/>
    </source>
</evidence>
<dbReference type="GO" id="GO:0006564">
    <property type="term" value="P:L-serine biosynthetic process"/>
    <property type="evidence" value="ECO:0007669"/>
    <property type="project" value="UniProtKB-KW"/>
</dbReference>
<dbReference type="GO" id="GO:0000287">
    <property type="term" value="F:magnesium ion binding"/>
    <property type="evidence" value="ECO:0007669"/>
    <property type="project" value="TreeGrafter"/>
</dbReference>
<keyword evidence="13" id="KW-1185">Reference proteome</keyword>
<evidence type="ECO:0000256" key="10">
    <source>
        <dbReference type="ARBA" id="ARBA00031693"/>
    </source>
</evidence>
<dbReference type="STRING" id="1202768.SAMN05216285_3630"/>
<feature type="active site" description="Proton donor" evidence="11">
    <location>
        <position position="9"/>
    </location>
</feature>
<organism evidence="12 13">
    <name type="scientific">Natrinema salifodinae</name>
    <dbReference type="NCBI Taxonomy" id="1202768"/>
    <lineage>
        <taxon>Archaea</taxon>
        <taxon>Methanobacteriati</taxon>
        <taxon>Methanobacteriota</taxon>
        <taxon>Stenosarchaea group</taxon>
        <taxon>Halobacteria</taxon>
        <taxon>Halobacteriales</taxon>
        <taxon>Natrialbaceae</taxon>
        <taxon>Natrinema</taxon>
    </lineage>
</organism>
<dbReference type="GO" id="GO:0036424">
    <property type="term" value="F:L-phosphoserine phosphatase activity"/>
    <property type="evidence" value="ECO:0007669"/>
    <property type="project" value="InterPro"/>
</dbReference>
<keyword evidence="7" id="KW-0378">Hydrolase</keyword>